<feature type="compositionally biased region" description="Polar residues" evidence="1">
    <location>
        <begin position="299"/>
        <end position="309"/>
    </location>
</feature>
<evidence type="ECO:0000313" key="4">
    <source>
        <dbReference type="Proteomes" id="UP000191672"/>
    </source>
</evidence>
<gene>
    <name evidence="3" type="ORF">PENANT_c009G09930</name>
</gene>
<feature type="compositionally biased region" description="Polar residues" evidence="1">
    <location>
        <begin position="70"/>
        <end position="88"/>
    </location>
</feature>
<feature type="region of interest" description="Disordered" evidence="1">
    <location>
        <begin position="554"/>
        <end position="589"/>
    </location>
</feature>
<dbReference type="InterPro" id="IPR025451">
    <property type="entry name" value="DUF4211"/>
</dbReference>
<feature type="compositionally biased region" description="Polar residues" evidence="1">
    <location>
        <begin position="32"/>
        <end position="42"/>
    </location>
</feature>
<feature type="compositionally biased region" description="Basic residues" evidence="1">
    <location>
        <begin position="60"/>
        <end position="69"/>
    </location>
</feature>
<feature type="compositionally biased region" description="Polar residues" evidence="1">
    <location>
        <begin position="121"/>
        <end position="138"/>
    </location>
</feature>
<dbReference type="PANTHER" id="PTHR14689">
    <property type="entry name" value="PHORBOL-ESTER_DAG-TYPE DOMAIN-CONTAINING PROTEIN"/>
    <property type="match status" value="1"/>
</dbReference>
<evidence type="ECO:0000259" key="2">
    <source>
        <dbReference type="Pfam" id="PF13926"/>
    </source>
</evidence>
<protein>
    <recommendedName>
        <fullName evidence="2">DUF4211 domain-containing protein</fullName>
    </recommendedName>
</protein>
<dbReference type="Proteomes" id="UP000191672">
    <property type="component" value="Unassembled WGS sequence"/>
</dbReference>
<sequence>MAPGKATKKQTRLAFASAAAPSGPASPEQSSRYSTLQYSNPGSGVYRAKPHKIKTETKVKPRAKPKKQSRLPTQNAQAASKLNGTRTSENFLRLQNSLLFNTDQFASADEPDDSSSEVSSQKTQAAHPSVQIVLNNSAMKLDKSESSKKPVRALKSSGEQSSLRQKRKRKAPSSPIVLSDSDEPIISSSVQKRRRGLEESTSAKAHRDDDDDSDMPLRSSAVKRLRRGQDQNTPVKPRNEEDDDSDLPIRSSAVKRLRRGHEPKKPSESSDGEDDSDQPIHSSPVKKLRRGQDIPHPQTPRTPRDISNQARLDLAEDLDDLRDSVLRKSRTRGHVAGSARDNRLKNLEILRRRRAGLKEEESEDESEEQSDSDIQEVDQNDNKISPSTRQLSRKNQPEVDSDVESTITANEDLDRYEDDFVLEDEQNDLGVPTEGIPLEFTRHAYKQPKDYFRDVVYWMVQNKLNPAFPRSDPMFRMAFAKLEDEVKGRSGSQLISSVWTPEFIYAIQARPSMEITAFPTEEDHPCDACRRSGHPASFDLKPYDKAYSLETLEPLNEETSDSDEQSKDDDNSEDDGKERDRDGHILPPEGTHFYLGRTCKGRADLAHTLIHWRYHLNEWVIDYLNGSGHMHDDEILRRNNLSTKKKTRHANHVLDQMVACGIVDGLWRDFHISLRTAREKESLFA</sequence>
<dbReference type="GO" id="GO:0005634">
    <property type="term" value="C:nucleus"/>
    <property type="evidence" value="ECO:0007669"/>
    <property type="project" value="TreeGrafter"/>
</dbReference>
<feature type="compositionally biased region" description="Acidic residues" evidence="1">
    <location>
        <begin position="360"/>
        <end position="379"/>
    </location>
</feature>
<evidence type="ECO:0000313" key="3">
    <source>
        <dbReference type="EMBL" id="OQD85618.1"/>
    </source>
</evidence>
<dbReference type="OrthoDB" id="21499at2759"/>
<keyword evidence="4" id="KW-1185">Reference proteome</keyword>
<feature type="compositionally biased region" description="Basic residues" evidence="1">
    <location>
        <begin position="253"/>
        <end position="262"/>
    </location>
</feature>
<dbReference type="STRING" id="416450.A0A1V6Q8U3"/>
<dbReference type="EMBL" id="MDYN01000009">
    <property type="protein sequence ID" value="OQD85618.1"/>
    <property type="molecule type" value="Genomic_DNA"/>
</dbReference>
<feature type="region of interest" description="Disordered" evidence="1">
    <location>
        <begin position="1"/>
        <end position="88"/>
    </location>
</feature>
<feature type="compositionally biased region" description="Basic and acidic residues" evidence="1">
    <location>
        <begin position="340"/>
        <end position="350"/>
    </location>
</feature>
<dbReference type="AlphaFoldDB" id="A0A1V6Q8U3"/>
<reference evidence="4" key="1">
    <citation type="journal article" date="2017" name="Nat. Microbiol.">
        <title>Global analysis of biosynthetic gene clusters reveals vast potential of secondary metabolite production in Penicillium species.</title>
        <authorList>
            <person name="Nielsen J.C."/>
            <person name="Grijseels S."/>
            <person name="Prigent S."/>
            <person name="Ji B."/>
            <person name="Dainat J."/>
            <person name="Nielsen K.F."/>
            <person name="Frisvad J.C."/>
            <person name="Workman M."/>
            <person name="Nielsen J."/>
        </authorList>
    </citation>
    <scope>NUCLEOTIDE SEQUENCE [LARGE SCALE GENOMIC DNA]</scope>
    <source>
        <strain evidence="4">IBT 31811</strain>
    </source>
</reference>
<proteinExistence type="predicted"/>
<feature type="region of interest" description="Disordered" evidence="1">
    <location>
        <begin position="103"/>
        <end position="410"/>
    </location>
</feature>
<feature type="compositionally biased region" description="Basic residues" evidence="1">
    <location>
        <begin position="1"/>
        <end position="11"/>
    </location>
</feature>
<accession>A0A1V6Q8U3</accession>
<comment type="caution">
    <text evidence="3">The sequence shown here is derived from an EMBL/GenBank/DDBJ whole genome shotgun (WGS) entry which is preliminary data.</text>
</comment>
<feature type="compositionally biased region" description="Low complexity" evidence="1">
    <location>
        <begin position="14"/>
        <end position="31"/>
    </location>
</feature>
<dbReference type="Pfam" id="PF13926">
    <property type="entry name" value="DUF4211"/>
    <property type="match status" value="1"/>
</dbReference>
<dbReference type="PANTHER" id="PTHR14689:SF0">
    <property type="entry name" value="COILED-COIL DOMAIN-CONTAINING PROTEIN 82"/>
    <property type="match status" value="1"/>
</dbReference>
<feature type="compositionally biased region" description="Basic and acidic residues" evidence="1">
    <location>
        <begin position="564"/>
        <end position="584"/>
    </location>
</feature>
<organism evidence="3 4">
    <name type="scientific">Penicillium antarcticum</name>
    <dbReference type="NCBI Taxonomy" id="416450"/>
    <lineage>
        <taxon>Eukaryota</taxon>
        <taxon>Fungi</taxon>
        <taxon>Dikarya</taxon>
        <taxon>Ascomycota</taxon>
        <taxon>Pezizomycotina</taxon>
        <taxon>Eurotiomycetes</taxon>
        <taxon>Eurotiomycetidae</taxon>
        <taxon>Eurotiales</taxon>
        <taxon>Aspergillaceae</taxon>
        <taxon>Penicillium</taxon>
    </lineage>
</organism>
<name>A0A1V6Q8U3_9EURO</name>
<feature type="compositionally biased region" description="Polar residues" evidence="1">
    <location>
        <begin position="382"/>
        <end position="394"/>
    </location>
</feature>
<evidence type="ECO:0000256" key="1">
    <source>
        <dbReference type="SAM" id="MobiDB-lite"/>
    </source>
</evidence>
<feature type="domain" description="DUF4211" evidence="2">
    <location>
        <begin position="419"/>
        <end position="552"/>
    </location>
</feature>